<name>A0AAD9F5X1_DISEL</name>
<comment type="caution">
    <text evidence="2">The sequence shown here is derived from an EMBL/GenBank/DDBJ whole genome shotgun (WGS) entry which is preliminary data.</text>
</comment>
<dbReference type="EMBL" id="JASDAP010000020">
    <property type="protein sequence ID" value="KAK1886865.1"/>
    <property type="molecule type" value="Genomic_DNA"/>
</dbReference>
<gene>
    <name evidence="2" type="ORF">KUDE01_030580</name>
</gene>
<evidence type="ECO:0000313" key="2">
    <source>
        <dbReference type="EMBL" id="KAK1886865.1"/>
    </source>
</evidence>
<evidence type="ECO:0000256" key="1">
    <source>
        <dbReference type="SAM" id="MobiDB-lite"/>
    </source>
</evidence>
<dbReference type="Proteomes" id="UP001228049">
    <property type="component" value="Unassembled WGS sequence"/>
</dbReference>
<organism evidence="2 3">
    <name type="scientific">Dissostichus eleginoides</name>
    <name type="common">Patagonian toothfish</name>
    <name type="synonym">Dissostichus amissus</name>
    <dbReference type="NCBI Taxonomy" id="100907"/>
    <lineage>
        <taxon>Eukaryota</taxon>
        <taxon>Metazoa</taxon>
        <taxon>Chordata</taxon>
        <taxon>Craniata</taxon>
        <taxon>Vertebrata</taxon>
        <taxon>Euteleostomi</taxon>
        <taxon>Actinopterygii</taxon>
        <taxon>Neopterygii</taxon>
        <taxon>Teleostei</taxon>
        <taxon>Neoteleostei</taxon>
        <taxon>Acanthomorphata</taxon>
        <taxon>Eupercaria</taxon>
        <taxon>Perciformes</taxon>
        <taxon>Notothenioidei</taxon>
        <taxon>Nototheniidae</taxon>
        <taxon>Dissostichus</taxon>
    </lineage>
</organism>
<proteinExistence type="predicted"/>
<sequence>MQPQVNTHREDPEVEITETSQDVEHRQQGIPQLQEAQGGGDVLNEEDMSGQGAQEEIALGERTPAPLSPVQNEDNNDTDIGFQRPVRDRRPTTFFTYDQLGNPVCCSANIVYWYPPLPYATVPAISTWMTPAQQFNYQPVVPGY</sequence>
<protein>
    <submittedName>
        <fullName evidence="2">Ninein</fullName>
    </submittedName>
</protein>
<keyword evidence="3" id="KW-1185">Reference proteome</keyword>
<reference evidence="2" key="1">
    <citation type="submission" date="2023-04" db="EMBL/GenBank/DDBJ databases">
        <title>Chromosome-level genome of Chaenocephalus aceratus.</title>
        <authorList>
            <person name="Park H."/>
        </authorList>
    </citation>
    <scope>NUCLEOTIDE SEQUENCE</scope>
    <source>
        <strain evidence="2">DE</strain>
        <tissue evidence="2">Muscle</tissue>
    </source>
</reference>
<evidence type="ECO:0000313" key="3">
    <source>
        <dbReference type="Proteomes" id="UP001228049"/>
    </source>
</evidence>
<dbReference type="AlphaFoldDB" id="A0AAD9F5X1"/>
<feature type="region of interest" description="Disordered" evidence="1">
    <location>
        <begin position="1"/>
        <end position="86"/>
    </location>
</feature>
<accession>A0AAD9F5X1</accession>